<comment type="caution">
    <text evidence="2">The sequence shown here is derived from an EMBL/GenBank/DDBJ whole genome shotgun (WGS) entry which is preliminary data.</text>
</comment>
<keyword evidence="1" id="KW-0472">Membrane</keyword>
<gene>
    <name evidence="2" type="ORF">DWX31_19520</name>
</gene>
<accession>A0A3E3DI72</accession>
<evidence type="ECO:0000313" key="3">
    <source>
        <dbReference type="Proteomes" id="UP000261023"/>
    </source>
</evidence>
<feature type="transmembrane region" description="Helical" evidence="1">
    <location>
        <begin position="30"/>
        <end position="48"/>
    </location>
</feature>
<name>A0A3E3DI72_9FIRM</name>
<protein>
    <submittedName>
        <fullName evidence="2">Glutamine ABC transporter permease</fullName>
    </submittedName>
</protein>
<dbReference type="AlphaFoldDB" id="A0A3E3DI72"/>
<evidence type="ECO:0000256" key="1">
    <source>
        <dbReference type="SAM" id="Phobius"/>
    </source>
</evidence>
<dbReference type="EMBL" id="QTJW01000013">
    <property type="protein sequence ID" value="RGD68962.1"/>
    <property type="molecule type" value="Genomic_DNA"/>
</dbReference>
<keyword evidence="1" id="KW-0812">Transmembrane</keyword>
<keyword evidence="1" id="KW-1133">Transmembrane helix</keyword>
<dbReference type="OrthoDB" id="2085578at2"/>
<proteinExistence type="predicted"/>
<reference evidence="2 3" key="1">
    <citation type="submission" date="2018-08" db="EMBL/GenBank/DDBJ databases">
        <title>A genome reference for cultivated species of the human gut microbiota.</title>
        <authorList>
            <person name="Zou Y."/>
            <person name="Xue W."/>
            <person name="Luo G."/>
        </authorList>
    </citation>
    <scope>NUCLEOTIDE SEQUENCE [LARGE SCALE GENOMIC DNA]</scope>
    <source>
        <strain evidence="2 3">AF19-13AC</strain>
    </source>
</reference>
<evidence type="ECO:0000313" key="2">
    <source>
        <dbReference type="EMBL" id="RGD68962.1"/>
    </source>
</evidence>
<dbReference type="Proteomes" id="UP000261023">
    <property type="component" value="Unassembled WGS sequence"/>
</dbReference>
<sequence length="54" mass="5986">MTILCAMIKFIGKLLLGIAYAILKVVSFSVKVIGCMFLFVFHIFMLLVDMGTPS</sequence>
<organism evidence="2 3">
    <name type="scientific">Hungatella hathewayi</name>
    <dbReference type="NCBI Taxonomy" id="154046"/>
    <lineage>
        <taxon>Bacteria</taxon>
        <taxon>Bacillati</taxon>
        <taxon>Bacillota</taxon>
        <taxon>Clostridia</taxon>
        <taxon>Lachnospirales</taxon>
        <taxon>Lachnospiraceae</taxon>
        <taxon>Hungatella</taxon>
    </lineage>
</organism>